<comment type="caution">
    <text evidence="3">The sequence shown here is derived from an EMBL/GenBank/DDBJ whole genome shotgun (WGS) entry which is preliminary data.</text>
</comment>
<feature type="region of interest" description="Disordered" evidence="2">
    <location>
        <begin position="282"/>
        <end position="315"/>
    </location>
</feature>
<feature type="region of interest" description="Disordered" evidence="2">
    <location>
        <begin position="1"/>
        <end position="104"/>
    </location>
</feature>
<gene>
    <name evidence="3" type="ORF">Pfra01_002559300</name>
</gene>
<feature type="compositionally biased region" description="Basic and acidic residues" evidence="2">
    <location>
        <begin position="282"/>
        <end position="298"/>
    </location>
</feature>
<feature type="compositionally biased region" description="Polar residues" evidence="2">
    <location>
        <begin position="301"/>
        <end position="314"/>
    </location>
</feature>
<dbReference type="EMBL" id="BSXT01004927">
    <property type="protein sequence ID" value="GMF59267.1"/>
    <property type="molecule type" value="Genomic_DNA"/>
</dbReference>
<evidence type="ECO:0000256" key="1">
    <source>
        <dbReference type="SAM" id="Coils"/>
    </source>
</evidence>
<sequence length="392" mass="42843">MPQPSPAFGKAAQQPSPKAHFDTREPETWGRGEETGRGLDGGRSLWDPSSEESVGSFLRPNLASSPRPDPMSPSGSPPPSSTSNTADSPGNAAVSAPSSDSDAASRFVPPVVDLVPSGAETSSLRSALEIISTTLERTEAYDALRADHAALRQAYRASRSRVHALETEPQGAAAAASPFVLFCQQRYDVLRNTLVATRVSLAECQNALAERLDNSRELQDMRDRVALQRRIHAEAIKALYDQIARLESQVVTLQSSASTASPQQAQRIQQLKASLAQAQADREASEVALRRSQEDSRALEASQQAPETSTQQPRRQIDTLERRMSDLRDGKDRQGTKLRAQLTRVEADRDQFRDQVDRLTAQVAAASIELRRAVADRGRIASELRSSRKCKR</sequence>
<protein>
    <submittedName>
        <fullName evidence="3">Unnamed protein product</fullName>
    </submittedName>
</protein>
<name>A0A9W6YCA3_9STRA</name>
<organism evidence="3 4">
    <name type="scientific">Phytophthora fragariaefolia</name>
    <dbReference type="NCBI Taxonomy" id="1490495"/>
    <lineage>
        <taxon>Eukaryota</taxon>
        <taxon>Sar</taxon>
        <taxon>Stramenopiles</taxon>
        <taxon>Oomycota</taxon>
        <taxon>Peronosporomycetes</taxon>
        <taxon>Peronosporales</taxon>
        <taxon>Peronosporaceae</taxon>
        <taxon>Phytophthora</taxon>
    </lineage>
</organism>
<dbReference type="Proteomes" id="UP001165121">
    <property type="component" value="Unassembled WGS sequence"/>
</dbReference>
<dbReference type="AlphaFoldDB" id="A0A9W6YCA3"/>
<proteinExistence type="predicted"/>
<keyword evidence="4" id="KW-1185">Reference proteome</keyword>
<dbReference type="OrthoDB" id="129404at2759"/>
<accession>A0A9W6YCA3</accession>
<evidence type="ECO:0000313" key="4">
    <source>
        <dbReference type="Proteomes" id="UP001165121"/>
    </source>
</evidence>
<feature type="compositionally biased region" description="Pro residues" evidence="2">
    <location>
        <begin position="67"/>
        <end position="80"/>
    </location>
</feature>
<reference evidence="3" key="1">
    <citation type="submission" date="2023-04" db="EMBL/GenBank/DDBJ databases">
        <title>Phytophthora fragariaefolia NBRC 109709.</title>
        <authorList>
            <person name="Ichikawa N."/>
            <person name="Sato H."/>
            <person name="Tonouchi N."/>
        </authorList>
    </citation>
    <scope>NUCLEOTIDE SEQUENCE</scope>
    <source>
        <strain evidence="3">NBRC 109709</strain>
    </source>
</reference>
<feature type="compositionally biased region" description="Basic and acidic residues" evidence="2">
    <location>
        <begin position="19"/>
        <end position="37"/>
    </location>
</feature>
<feature type="compositionally biased region" description="Low complexity" evidence="2">
    <location>
        <begin position="81"/>
        <end position="104"/>
    </location>
</feature>
<feature type="coiled-coil region" evidence="1">
    <location>
        <begin position="342"/>
        <end position="376"/>
    </location>
</feature>
<keyword evidence="1" id="KW-0175">Coiled coil</keyword>
<evidence type="ECO:0000256" key="2">
    <source>
        <dbReference type="SAM" id="MobiDB-lite"/>
    </source>
</evidence>
<evidence type="ECO:0000313" key="3">
    <source>
        <dbReference type="EMBL" id="GMF59267.1"/>
    </source>
</evidence>